<evidence type="ECO:0000256" key="1">
    <source>
        <dbReference type="SAM" id="MobiDB-lite"/>
    </source>
</evidence>
<dbReference type="Proteomes" id="UP000181951">
    <property type="component" value="Unassembled WGS sequence"/>
</dbReference>
<dbReference type="OrthoDB" id="6167040at2"/>
<dbReference type="EMBL" id="FODD01000003">
    <property type="protein sequence ID" value="SEN29091.1"/>
    <property type="molecule type" value="Genomic_DNA"/>
</dbReference>
<dbReference type="InterPro" id="IPR038056">
    <property type="entry name" value="YjbR-like_sf"/>
</dbReference>
<name>A0A1H8FB41_9ACTN</name>
<dbReference type="Pfam" id="PF04237">
    <property type="entry name" value="YjbR"/>
    <property type="match status" value="1"/>
</dbReference>
<sequence length="132" mass="14275">MVTFEEFAGLALALPQAHERITWGSEHTFRVGEKIFAMGAPESASVSLKASLEDQSELLAADPETFSVAPYVGRFGWVRVALATADAGELGELLTEAWRRTAPKRLVKAYDTAPGETGGAQVGDVQKRQRRA</sequence>
<keyword evidence="2" id="KW-0238">DNA-binding</keyword>
<organism evidence="2 3">
    <name type="scientific">Actinacidiphila rubida</name>
    <dbReference type="NCBI Taxonomy" id="310780"/>
    <lineage>
        <taxon>Bacteria</taxon>
        <taxon>Bacillati</taxon>
        <taxon>Actinomycetota</taxon>
        <taxon>Actinomycetes</taxon>
        <taxon>Kitasatosporales</taxon>
        <taxon>Streptomycetaceae</taxon>
        <taxon>Actinacidiphila</taxon>
    </lineage>
</organism>
<dbReference type="GO" id="GO:0003677">
    <property type="term" value="F:DNA binding"/>
    <property type="evidence" value="ECO:0007669"/>
    <property type="project" value="UniProtKB-KW"/>
</dbReference>
<dbReference type="RefSeq" id="WP_069465740.1">
    <property type="nucleotide sequence ID" value="NZ_FODD01000003.1"/>
</dbReference>
<protein>
    <submittedName>
        <fullName evidence="2">Predicted DNA-binding protein, MmcQ/YjbR family</fullName>
    </submittedName>
</protein>
<evidence type="ECO:0000313" key="3">
    <source>
        <dbReference type="Proteomes" id="UP000181951"/>
    </source>
</evidence>
<proteinExistence type="predicted"/>
<feature type="region of interest" description="Disordered" evidence="1">
    <location>
        <begin position="109"/>
        <end position="132"/>
    </location>
</feature>
<dbReference type="STRING" id="310780.SAMN05216267_1003233"/>
<dbReference type="Gene3D" id="3.90.1150.30">
    <property type="match status" value="1"/>
</dbReference>
<dbReference type="AlphaFoldDB" id="A0A1H8FB41"/>
<dbReference type="InterPro" id="IPR058532">
    <property type="entry name" value="YjbR/MT2646/Rv2570-like"/>
</dbReference>
<keyword evidence="3" id="KW-1185">Reference proteome</keyword>
<reference evidence="2 3" key="1">
    <citation type="submission" date="2016-10" db="EMBL/GenBank/DDBJ databases">
        <authorList>
            <person name="de Groot N.N."/>
        </authorList>
    </citation>
    <scope>NUCLEOTIDE SEQUENCE [LARGE SCALE GENOMIC DNA]</scope>
    <source>
        <strain evidence="2 3">CGMCC 4.2026</strain>
    </source>
</reference>
<accession>A0A1H8FB41</accession>
<evidence type="ECO:0000313" key="2">
    <source>
        <dbReference type="EMBL" id="SEN29091.1"/>
    </source>
</evidence>
<dbReference type="SUPFAM" id="SSF142906">
    <property type="entry name" value="YjbR-like"/>
    <property type="match status" value="1"/>
</dbReference>
<gene>
    <name evidence="2" type="ORF">SAMN05216267_1003233</name>
</gene>